<organism evidence="2 3">
    <name type="scientific">Chaetoceros tenuissimus</name>
    <dbReference type="NCBI Taxonomy" id="426638"/>
    <lineage>
        <taxon>Eukaryota</taxon>
        <taxon>Sar</taxon>
        <taxon>Stramenopiles</taxon>
        <taxon>Ochrophyta</taxon>
        <taxon>Bacillariophyta</taxon>
        <taxon>Coscinodiscophyceae</taxon>
        <taxon>Chaetocerotophycidae</taxon>
        <taxon>Chaetocerotales</taxon>
        <taxon>Chaetocerotaceae</taxon>
        <taxon>Chaetoceros</taxon>
    </lineage>
</organism>
<evidence type="ECO:0000313" key="3">
    <source>
        <dbReference type="Proteomes" id="UP001054902"/>
    </source>
</evidence>
<dbReference type="Proteomes" id="UP001054902">
    <property type="component" value="Unassembled WGS sequence"/>
</dbReference>
<comment type="caution">
    <text evidence="2">The sequence shown here is derived from an EMBL/GenBank/DDBJ whole genome shotgun (WGS) entry which is preliminary data.</text>
</comment>
<sequence length="199" mass="22453">MQENMQAFLVDFIAILKDYEEAVVLDRANRNTLWQDVIKKEMSKVEVAFHFNQYGSIPVGFQKIACHIVYDVKFDSTRKARYVGGGHMASVPAAQSYSSVVSRDSVRIMFLIAALNDLDIKMCDIGNTYLNAETRDHVYFISGPEWGSRAGLPLTIVRALYGLKSSRAGWKKSFASYIRHEPPGCNMQLSPLSRLQYAT</sequence>
<feature type="domain" description="Reverse transcriptase Ty1/copia-type" evidence="1">
    <location>
        <begin position="57"/>
        <end position="176"/>
    </location>
</feature>
<evidence type="ECO:0000313" key="2">
    <source>
        <dbReference type="EMBL" id="GFH56615.1"/>
    </source>
</evidence>
<dbReference type="InterPro" id="IPR013103">
    <property type="entry name" value="RVT_2"/>
</dbReference>
<dbReference type="EMBL" id="BLLK01000054">
    <property type="protein sequence ID" value="GFH56615.1"/>
    <property type="molecule type" value="Genomic_DNA"/>
</dbReference>
<protein>
    <submittedName>
        <fullName evidence="2">Pol protein</fullName>
    </submittedName>
</protein>
<dbReference type="AlphaFoldDB" id="A0AAD3HAP6"/>
<evidence type="ECO:0000259" key="1">
    <source>
        <dbReference type="Pfam" id="PF07727"/>
    </source>
</evidence>
<accession>A0AAD3HAP6</accession>
<keyword evidence="3" id="KW-1185">Reference proteome</keyword>
<proteinExistence type="predicted"/>
<dbReference type="Pfam" id="PF07727">
    <property type="entry name" value="RVT_2"/>
    <property type="match status" value="1"/>
</dbReference>
<name>A0AAD3HAP6_9STRA</name>
<gene>
    <name evidence="2" type="ORF">CTEN210_13091</name>
</gene>
<reference evidence="2 3" key="1">
    <citation type="journal article" date="2021" name="Sci. Rep.">
        <title>The genome of the diatom Chaetoceros tenuissimus carries an ancient integrated fragment of an extant virus.</title>
        <authorList>
            <person name="Hongo Y."/>
            <person name="Kimura K."/>
            <person name="Takaki Y."/>
            <person name="Yoshida Y."/>
            <person name="Baba S."/>
            <person name="Kobayashi G."/>
            <person name="Nagasaki K."/>
            <person name="Hano T."/>
            <person name="Tomaru Y."/>
        </authorList>
    </citation>
    <scope>NUCLEOTIDE SEQUENCE [LARGE SCALE GENOMIC DNA]</scope>
    <source>
        <strain evidence="2 3">NIES-3715</strain>
    </source>
</reference>